<dbReference type="InterPro" id="IPR036388">
    <property type="entry name" value="WH-like_DNA-bd_sf"/>
</dbReference>
<dbReference type="Pfam" id="PF00480">
    <property type="entry name" value="ROK"/>
    <property type="match status" value="1"/>
</dbReference>
<reference evidence="3 4" key="1">
    <citation type="journal article" date="2012" name="Stand. Genomic Sci.">
        <title>Complete genome sequence of Terriglobus saanensis type strain SP1PR4(T), an Acidobacteria from tundra soil.</title>
        <authorList>
            <person name="Rawat S.R."/>
            <person name="Mannisto M.K."/>
            <person name="Starovoytov V."/>
            <person name="Goodwin L."/>
            <person name="Nolan M."/>
            <person name="Hauser L."/>
            <person name="Land M."/>
            <person name="Davenport K.W."/>
            <person name="Woyke T."/>
            <person name="Haggblom M.M."/>
        </authorList>
    </citation>
    <scope>NUCLEOTIDE SEQUENCE</scope>
    <source>
        <strain evidence="4">ATCC BAA-1853 / DSM 23119 / SP1PR4</strain>
    </source>
</reference>
<dbReference type="Gene3D" id="1.10.10.10">
    <property type="entry name" value="Winged helix-like DNA-binding domain superfamily/Winged helix DNA-binding domain"/>
    <property type="match status" value="1"/>
</dbReference>
<dbReference type="GO" id="GO:0003700">
    <property type="term" value="F:DNA-binding transcription factor activity"/>
    <property type="evidence" value="ECO:0007669"/>
    <property type="project" value="InterPro"/>
</dbReference>
<dbReference type="InterPro" id="IPR000835">
    <property type="entry name" value="HTH_MarR-typ"/>
</dbReference>
<dbReference type="HOGENOM" id="CLU_036604_13_3_0"/>
<dbReference type="InterPro" id="IPR036390">
    <property type="entry name" value="WH_DNA-bd_sf"/>
</dbReference>
<dbReference type="Gene3D" id="3.30.420.40">
    <property type="match status" value="2"/>
</dbReference>
<dbReference type="eggNOG" id="COG1940">
    <property type="taxonomic scope" value="Bacteria"/>
</dbReference>
<evidence type="ECO:0000256" key="1">
    <source>
        <dbReference type="ARBA" id="ARBA00006479"/>
    </source>
</evidence>
<dbReference type="InterPro" id="IPR000600">
    <property type="entry name" value="ROK"/>
</dbReference>
<dbReference type="STRING" id="401053.AciPR4_0367"/>
<dbReference type="AlphaFoldDB" id="E8V1K7"/>
<dbReference type="EMBL" id="CP002467">
    <property type="protein sequence ID" value="ADV81202.1"/>
    <property type="molecule type" value="Genomic_DNA"/>
</dbReference>
<dbReference type="InterPro" id="IPR043129">
    <property type="entry name" value="ATPase_NBD"/>
</dbReference>
<dbReference type="SUPFAM" id="SSF46785">
    <property type="entry name" value="Winged helix' DNA-binding domain"/>
    <property type="match status" value="1"/>
</dbReference>
<dbReference type="Pfam" id="PF12802">
    <property type="entry name" value="MarR_2"/>
    <property type="match status" value="1"/>
</dbReference>
<keyword evidence="4" id="KW-1185">Reference proteome</keyword>
<feature type="domain" description="HTH marR-type" evidence="2">
    <location>
        <begin position="53"/>
        <end position="97"/>
    </location>
</feature>
<evidence type="ECO:0000313" key="4">
    <source>
        <dbReference type="Proteomes" id="UP000006844"/>
    </source>
</evidence>
<dbReference type="PANTHER" id="PTHR18964">
    <property type="entry name" value="ROK (REPRESSOR, ORF, KINASE) FAMILY"/>
    <property type="match status" value="1"/>
</dbReference>
<dbReference type="KEGG" id="tsa:AciPR4_0367"/>
<comment type="similarity">
    <text evidence="1">Belongs to the ROK (NagC/XylR) family.</text>
</comment>
<name>E8V1K7_TERSS</name>
<dbReference type="PANTHER" id="PTHR18964:SF149">
    <property type="entry name" value="BIFUNCTIONAL UDP-N-ACETYLGLUCOSAMINE 2-EPIMERASE_N-ACETYLMANNOSAMINE KINASE"/>
    <property type="match status" value="1"/>
</dbReference>
<organism evidence="3 4">
    <name type="scientific">Terriglobus saanensis (strain ATCC BAA-1853 / DSM 23119 / SP1PR4)</name>
    <dbReference type="NCBI Taxonomy" id="401053"/>
    <lineage>
        <taxon>Bacteria</taxon>
        <taxon>Pseudomonadati</taxon>
        <taxon>Acidobacteriota</taxon>
        <taxon>Terriglobia</taxon>
        <taxon>Terriglobales</taxon>
        <taxon>Acidobacteriaceae</taxon>
        <taxon>Terriglobus</taxon>
    </lineage>
</organism>
<dbReference type="Proteomes" id="UP000006844">
    <property type="component" value="Chromosome"/>
</dbReference>
<evidence type="ECO:0000313" key="3">
    <source>
        <dbReference type="EMBL" id="ADV81202.1"/>
    </source>
</evidence>
<proteinExistence type="inferred from homology"/>
<accession>E8V1K7</accession>
<sequence length="434" mass="46370">MCIGLISFAGIFVKFVYNLATHPMENPSRMATGTFNPPETQPSRPAHLRFANCRTLLQLLRVHGPCSKADLVRSSGLSAPTVSSAIAQIEALGLVETLGEGESSGGRPPELIQFKASHGYVAAADIGGTRLRMMLADLNGTPVAHWSTQFAADQKDPASVCSVLDEGLRAMCQQTNIPTSKVLHLTAGAPGITDVRAGIVRFAPNLTGWTEVPLRSMLRKQTGIETIVENDTNLAAVGEYRQGAAEGVEDFVFVAMGTGVGAGIFLRGSLHHGARWSAGEIGYLGVPGAPREPMEMHKTGQLERMIGGAGIELQWLERLERAGLRNEPELAELRAPQIFDLAQEGDLLALEVLQYTAVILADAIATLALVFNPELIVLGGGVGSHDRLCRETDRLLRSADFAPPRIRTSFLGTQAQLHGAISLSLTAVESKLLC</sequence>
<dbReference type="eggNOG" id="COG0640">
    <property type="taxonomic scope" value="Bacteria"/>
</dbReference>
<dbReference type="SUPFAM" id="SSF53067">
    <property type="entry name" value="Actin-like ATPase domain"/>
    <property type="match status" value="1"/>
</dbReference>
<gene>
    <name evidence="3" type="ordered locus">AciPR4_0367</name>
</gene>
<protein>
    <submittedName>
        <fullName evidence="3">ROK family protein</fullName>
    </submittedName>
</protein>
<evidence type="ECO:0000259" key="2">
    <source>
        <dbReference type="Pfam" id="PF12802"/>
    </source>
</evidence>